<sequence>MLGQIVTVTVDRKMGTRHPHFPELVYPVNYGYIRGISAPDGEDQDAYILGINEPVNEFTGKVIAIIHRKEDVEEKWVVIPREQTLSREEIAEQVKFQEQYFTTYIEM</sequence>
<dbReference type="GO" id="GO:0005737">
    <property type="term" value="C:cytoplasm"/>
    <property type="evidence" value="ECO:0007669"/>
    <property type="project" value="InterPro"/>
</dbReference>
<evidence type="ECO:0008006" key="3">
    <source>
        <dbReference type="Google" id="ProtNLM"/>
    </source>
</evidence>
<dbReference type="GO" id="GO:0006796">
    <property type="term" value="P:phosphate-containing compound metabolic process"/>
    <property type="evidence" value="ECO:0007669"/>
    <property type="project" value="InterPro"/>
</dbReference>
<dbReference type="SUPFAM" id="SSF50324">
    <property type="entry name" value="Inorganic pyrophosphatase"/>
    <property type="match status" value="1"/>
</dbReference>
<dbReference type="eggNOG" id="COG0221">
    <property type="taxonomic scope" value="Bacteria"/>
</dbReference>
<dbReference type="InterPro" id="IPR036649">
    <property type="entry name" value="Pyrophosphatase_sf"/>
</dbReference>
<dbReference type="GO" id="GO:0000287">
    <property type="term" value="F:magnesium ion binding"/>
    <property type="evidence" value="ECO:0007669"/>
    <property type="project" value="InterPro"/>
</dbReference>
<accession>B9Y6P2</accession>
<evidence type="ECO:0000313" key="2">
    <source>
        <dbReference type="Proteomes" id="UP000005950"/>
    </source>
</evidence>
<comment type="caution">
    <text evidence="1">The sequence shown here is derived from an EMBL/GenBank/DDBJ whole genome shotgun (WGS) entry which is preliminary data.</text>
</comment>
<protein>
    <recommendedName>
        <fullName evidence="3">Inorganic diphosphatase</fullName>
    </recommendedName>
</protein>
<evidence type="ECO:0000313" key="1">
    <source>
        <dbReference type="EMBL" id="EEF68376.1"/>
    </source>
</evidence>
<proteinExistence type="predicted"/>
<dbReference type="GO" id="GO:0004427">
    <property type="term" value="F:inorganic diphosphate phosphatase activity"/>
    <property type="evidence" value="ECO:0007669"/>
    <property type="project" value="InterPro"/>
</dbReference>
<dbReference type="Gene3D" id="3.90.80.10">
    <property type="entry name" value="Inorganic pyrophosphatase"/>
    <property type="match status" value="1"/>
</dbReference>
<name>B9Y6P2_9FIRM</name>
<dbReference type="HOGENOM" id="CLU_160633_0_0_9"/>
<gene>
    <name evidence="1" type="ORF">HOLDEFILI_01485</name>
</gene>
<reference evidence="1 2" key="1">
    <citation type="submission" date="2008-12" db="EMBL/GenBank/DDBJ databases">
        <authorList>
            <person name="Fulton L."/>
            <person name="Clifton S."/>
            <person name="Fulton B."/>
            <person name="Xu J."/>
            <person name="Minx P."/>
            <person name="Pepin K.H."/>
            <person name="Johnson M."/>
            <person name="Bhonagiri V."/>
            <person name="Nash W.E."/>
            <person name="Mardis E.R."/>
            <person name="Wilson R.K."/>
        </authorList>
    </citation>
    <scope>NUCLEOTIDE SEQUENCE [LARGE SCALE GENOMIC DNA]</scope>
    <source>
        <strain evidence="1 2">DSM 12042</strain>
    </source>
</reference>
<reference evidence="1 2" key="2">
    <citation type="submission" date="2009-02" db="EMBL/GenBank/DDBJ databases">
        <title>Draft genome sequence of Holdemania filiformis DSM 12042.</title>
        <authorList>
            <person name="Sudarsanam P."/>
            <person name="Ley R."/>
            <person name="Guruge J."/>
            <person name="Turnbaugh P.J."/>
            <person name="Mahowald M."/>
            <person name="Liep D."/>
            <person name="Gordon J."/>
        </authorList>
    </citation>
    <scope>NUCLEOTIDE SEQUENCE [LARGE SCALE GENOMIC DNA]</scope>
    <source>
        <strain evidence="1 2">DSM 12042</strain>
    </source>
</reference>
<dbReference type="AlphaFoldDB" id="B9Y6P2"/>
<dbReference type="STRING" id="545696.HOLDEFILI_01485"/>
<dbReference type="EMBL" id="ACCF01000083">
    <property type="protein sequence ID" value="EEF68376.1"/>
    <property type="molecule type" value="Genomic_DNA"/>
</dbReference>
<organism evidence="1 2">
    <name type="scientific">Holdemania filiformis DSM 12042</name>
    <dbReference type="NCBI Taxonomy" id="545696"/>
    <lineage>
        <taxon>Bacteria</taxon>
        <taxon>Bacillati</taxon>
        <taxon>Bacillota</taxon>
        <taxon>Erysipelotrichia</taxon>
        <taxon>Erysipelotrichales</taxon>
        <taxon>Erysipelotrichaceae</taxon>
        <taxon>Holdemania</taxon>
    </lineage>
</organism>
<dbReference type="Proteomes" id="UP000005950">
    <property type="component" value="Unassembled WGS sequence"/>
</dbReference>
<dbReference type="OrthoDB" id="9798247at2"/>
<dbReference type="RefSeq" id="WP_006058677.1">
    <property type="nucleotide sequence ID" value="NZ_GG657556.1"/>
</dbReference>